<dbReference type="Proteomes" id="UP000092321">
    <property type="component" value="Unassembled WGS sequence"/>
</dbReference>
<dbReference type="InterPro" id="IPR019236">
    <property type="entry name" value="APP1_cat"/>
</dbReference>
<protein>
    <recommendedName>
        <fullName evidence="2">Phosphatidate phosphatase APP1 catalytic domain-containing protein</fullName>
    </recommendedName>
</protein>
<feature type="compositionally biased region" description="Low complexity" evidence="1">
    <location>
        <begin position="218"/>
        <end position="243"/>
    </location>
</feature>
<keyword evidence="4" id="KW-1185">Reference proteome</keyword>
<dbReference type="PANTHER" id="PTHR28208:SF3">
    <property type="entry name" value="PHOSPHATIDATE PHOSPHATASE APP1"/>
    <property type="match status" value="1"/>
</dbReference>
<sequence length="249" mass="28255">PIHYSEKNKFGIISDIDDTMKFTGVVESKKIILDNTFNKPIESWLLPSMANWYKFLKYKHNVDFFYVSNSPQQLYTTLKTYVDKYFPTGAIILKEYLQSNIFSNFLGSSATKKLERILRVVDQYSYKKFILIGDSGESDLEAYIQVCKLRPNNIVGVYIRAVKGSMSDHIAKEEKIVIEFNKLIDEKYYNAKNNQETVTTGAVPPTLPPRTVPKFEIDSNVSYSSEDSDSNKSNTSTSKSGGVVPPPPP</sequence>
<dbReference type="PANTHER" id="PTHR28208">
    <property type="entry name" value="PHOSPHATIDATE PHOSPHATASE APP1"/>
    <property type="match status" value="1"/>
</dbReference>
<evidence type="ECO:0000313" key="3">
    <source>
        <dbReference type="EMBL" id="OBA26944.1"/>
    </source>
</evidence>
<dbReference type="AlphaFoldDB" id="A0A1B7TDZ2"/>
<feature type="non-terminal residue" evidence="3">
    <location>
        <position position="249"/>
    </location>
</feature>
<accession>A0A1B7TDZ2</accession>
<dbReference type="GO" id="GO:0008195">
    <property type="term" value="F:phosphatidate phosphatase activity"/>
    <property type="evidence" value="ECO:0007669"/>
    <property type="project" value="InterPro"/>
</dbReference>
<gene>
    <name evidence="3" type="ORF">HANVADRAFT_16543</name>
</gene>
<organism evidence="3 4">
    <name type="scientific">Hanseniaspora valbyensis NRRL Y-1626</name>
    <dbReference type="NCBI Taxonomy" id="766949"/>
    <lineage>
        <taxon>Eukaryota</taxon>
        <taxon>Fungi</taxon>
        <taxon>Dikarya</taxon>
        <taxon>Ascomycota</taxon>
        <taxon>Saccharomycotina</taxon>
        <taxon>Saccharomycetes</taxon>
        <taxon>Saccharomycodales</taxon>
        <taxon>Saccharomycodaceae</taxon>
        <taxon>Hanseniaspora</taxon>
    </lineage>
</organism>
<dbReference type="GO" id="GO:0030479">
    <property type="term" value="C:actin cortical patch"/>
    <property type="evidence" value="ECO:0007669"/>
    <property type="project" value="TreeGrafter"/>
</dbReference>
<dbReference type="InterPro" id="IPR052935">
    <property type="entry name" value="Mg2+_PAP"/>
</dbReference>
<reference evidence="4" key="1">
    <citation type="journal article" date="2016" name="Proc. Natl. Acad. Sci. U.S.A.">
        <title>Comparative genomics of biotechnologically important yeasts.</title>
        <authorList>
            <person name="Riley R."/>
            <person name="Haridas S."/>
            <person name="Wolfe K.H."/>
            <person name="Lopes M.R."/>
            <person name="Hittinger C.T."/>
            <person name="Goeker M."/>
            <person name="Salamov A.A."/>
            <person name="Wisecaver J.H."/>
            <person name="Long T.M."/>
            <person name="Calvey C.H."/>
            <person name="Aerts A.L."/>
            <person name="Barry K.W."/>
            <person name="Choi C."/>
            <person name="Clum A."/>
            <person name="Coughlan A.Y."/>
            <person name="Deshpande S."/>
            <person name="Douglass A.P."/>
            <person name="Hanson S.J."/>
            <person name="Klenk H.-P."/>
            <person name="LaButti K.M."/>
            <person name="Lapidus A."/>
            <person name="Lindquist E.A."/>
            <person name="Lipzen A.M."/>
            <person name="Meier-Kolthoff J.P."/>
            <person name="Ohm R.A."/>
            <person name="Otillar R.P."/>
            <person name="Pangilinan J.L."/>
            <person name="Peng Y."/>
            <person name="Rokas A."/>
            <person name="Rosa C.A."/>
            <person name="Scheuner C."/>
            <person name="Sibirny A.A."/>
            <person name="Slot J.C."/>
            <person name="Stielow J.B."/>
            <person name="Sun H."/>
            <person name="Kurtzman C.P."/>
            <person name="Blackwell M."/>
            <person name="Grigoriev I.V."/>
            <person name="Jeffries T.W."/>
        </authorList>
    </citation>
    <scope>NUCLEOTIDE SEQUENCE [LARGE SCALE GENOMIC DNA]</scope>
    <source>
        <strain evidence="4">NRRL Y-1626</strain>
    </source>
</reference>
<feature type="non-terminal residue" evidence="3">
    <location>
        <position position="1"/>
    </location>
</feature>
<feature type="region of interest" description="Disordered" evidence="1">
    <location>
        <begin position="198"/>
        <end position="249"/>
    </location>
</feature>
<dbReference type="EMBL" id="LXPE01000012">
    <property type="protein sequence ID" value="OBA26944.1"/>
    <property type="molecule type" value="Genomic_DNA"/>
</dbReference>
<comment type="caution">
    <text evidence="3">The sequence shown here is derived from an EMBL/GenBank/DDBJ whole genome shotgun (WGS) entry which is preliminary data.</text>
</comment>
<feature type="domain" description="Phosphatidate phosphatase APP1 catalytic" evidence="2">
    <location>
        <begin position="10"/>
        <end position="160"/>
    </location>
</feature>
<proteinExistence type="predicted"/>
<dbReference type="OrthoDB" id="3972932at2759"/>
<name>A0A1B7TDZ2_9ASCO</name>
<evidence type="ECO:0000256" key="1">
    <source>
        <dbReference type="SAM" id="MobiDB-lite"/>
    </source>
</evidence>
<evidence type="ECO:0000313" key="4">
    <source>
        <dbReference type="Proteomes" id="UP000092321"/>
    </source>
</evidence>
<evidence type="ECO:0000259" key="2">
    <source>
        <dbReference type="Pfam" id="PF09949"/>
    </source>
</evidence>
<dbReference type="Pfam" id="PF09949">
    <property type="entry name" value="APP1_cat"/>
    <property type="match status" value="1"/>
</dbReference>